<dbReference type="InterPro" id="IPR029033">
    <property type="entry name" value="His_PPase_superfam"/>
</dbReference>
<dbReference type="SMART" id="SM00855">
    <property type="entry name" value="PGAM"/>
    <property type="match status" value="1"/>
</dbReference>
<feature type="active site" description="Tele-phosphohistidine intermediate" evidence="1">
    <location>
        <position position="28"/>
    </location>
</feature>
<accession>A0A2R5GEZ2</accession>
<dbReference type="OrthoDB" id="10261749at2759"/>
<dbReference type="Pfam" id="PF00300">
    <property type="entry name" value="His_Phos_1"/>
    <property type="match status" value="1"/>
</dbReference>
<gene>
    <name evidence="3" type="ORF">FCC1311_030532</name>
</gene>
<evidence type="ECO:0000256" key="2">
    <source>
        <dbReference type="PIRSR" id="PIRSR613078-2"/>
    </source>
</evidence>
<dbReference type="PROSITE" id="PS00175">
    <property type="entry name" value="PG_MUTASE"/>
    <property type="match status" value="1"/>
</dbReference>
<feature type="non-terminal residue" evidence="3">
    <location>
        <position position="1"/>
    </location>
</feature>
<evidence type="ECO:0000256" key="1">
    <source>
        <dbReference type="PIRSR" id="PIRSR613078-1"/>
    </source>
</evidence>
<feature type="active site" description="Proton donor/acceptor" evidence="1">
    <location>
        <position position="111"/>
    </location>
</feature>
<dbReference type="InterPro" id="IPR013078">
    <property type="entry name" value="His_Pase_superF_clade-1"/>
</dbReference>
<dbReference type="EMBL" id="BEYU01000025">
    <property type="protein sequence ID" value="GBG26831.1"/>
    <property type="molecule type" value="Genomic_DNA"/>
</dbReference>
<evidence type="ECO:0000313" key="4">
    <source>
        <dbReference type="Proteomes" id="UP000241890"/>
    </source>
</evidence>
<dbReference type="SUPFAM" id="SSF53254">
    <property type="entry name" value="Phosphoglycerate mutase-like"/>
    <property type="match status" value="1"/>
</dbReference>
<proteinExistence type="predicted"/>
<protein>
    <submittedName>
        <fullName evidence="3">Serine/threonine-protein phosphatase Pgam5, mitochondrial</fullName>
    </submittedName>
</protein>
<evidence type="ECO:0000313" key="3">
    <source>
        <dbReference type="EMBL" id="GBG26831.1"/>
    </source>
</evidence>
<dbReference type="Proteomes" id="UP000241890">
    <property type="component" value="Unassembled WGS sequence"/>
</dbReference>
<dbReference type="AlphaFoldDB" id="A0A2R5GEZ2"/>
<dbReference type="GO" id="GO:0003824">
    <property type="term" value="F:catalytic activity"/>
    <property type="evidence" value="ECO:0007669"/>
    <property type="project" value="InterPro"/>
</dbReference>
<dbReference type="CDD" id="cd07067">
    <property type="entry name" value="HP_PGM_like"/>
    <property type="match status" value="1"/>
</dbReference>
<dbReference type="PANTHER" id="PTHR46192">
    <property type="entry name" value="BROAD-RANGE ACID PHOSPHATASE DET1"/>
    <property type="match status" value="1"/>
</dbReference>
<feature type="binding site" evidence="2">
    <location>
        <position position="83"/>
    </location>
    <ligand>
        <name>substrate</name>
    </ligand>
</feature>
<reference evidence="3 4" key="1">
    <citation type="submission" date="2017-12" db="EMBL/GenBank/DDBJ databases">
        <title>Sequencing, de novo assembly and annotation of complete genome of a new Thraustochytrid species, strain FCC1311.</title>
        <authorList>
            <person name="Sedici K."/>
            <person name="Godart F."/>
            <person name="Aiese Cigliano R."/>
            <person name="Sanseverino W."/>
            <person name="Barakat M."/>
            <person name="Ortet P."/>
            <person name="Marechal E."/>
            <person name="Cagnac O."/>
            <person name="Amato A."/>
        </authorList>
    </citation>
    <scope>NUCLEOTIDE SEQUENCE [LARGE SCALE GENOMIC DNA]</scope>
</reference>
<keyword evidence="4" id="KW-1185">Reference proteome</keyword>
<dbReference type="Gene3D" id="3.40.50.1240">
    <property type="entry name" value="Phosphoglycerate mutase-like"/>
    <property type="match status" value="1"/>
</dbReference>
<feature type="binding site" evidence="2">
    <location>
        <begin position="27"/>
        <end position="34"/>
    </location>
    <ligand>
        <name>substrate</name>
    </ligand>
</feature>
<dbReference type="InParanoid" id="A0A2R5GEZ2"/>
<dbReference type="InterPro" id="IPR001345">
    <property type="entry name" value="PG/BPGM_mutase_AS"/>
</dbReference>
<comment type="caution">
    <text evidence="3">The sequence shown here is derived from an EMBL/GenBank/DDBJ whole genome shotgun (WGS) entry which is preliminary data.</text>
</comment>
<name>A0A2R5GEZ2_9STRA</name>
<organism evidence="3 4">
    <name type="scientific">Hondaea fermentalgiana</name>
    <dbReference type="NCBI Taxonomy" id="2315210"/>
    <lineage>
        <taxon>Eukaryota</taxon>
        <taxon>Sar</taxon>
        <taxon>Stramenopiles</taxon>
        <taxon>Bigyra</taxon>
        <taxon>Labyrinthulomycetes</taxon>
        <taxon>Thraustochytrida</taxon>
        <taxon>Thraustochytriidae</taxon>
        <taxon>Hondaea</taxon>
    </lineage>
</organism>
<sequence>REEAAGEAEAAIRASKWRLPQTVILLRHGESLGNVRENAYRVIPDWCIPLTEEGKMQARRASKDIVELIGSRKVVIYYSPYTRAVETLDVLLDAIPEDQIAFMQEEPRIREQEFANFQTPQMPQIKKERNRYGRFFYRFPDGESGADVYDRVSSFFETLFRQFKRSPVSDMESDKDYVLLLVSHGLTIRLFVMKFLGFNVSYFEKLRNPRNCTPLVMRRKLGTFVYELDAASWRSMGVLNPYEQCVPIDSFQFPVHYCVSPSLKSFRSAHRKAFGNWSENGIQDDEDDVFDSSGDEFH</sequence>
<dbReference type="InterPro" id="IPR052765">
    <property type="entry name" value="PGM-Related"/>
</dbReference>